<keyword evidence="2" id="KW-1185">Reference proteome</keyword>
<protein>
    <submittedName>
        <fullName evidence="1">Uncharacterized protein</fullName>
    </submittedName>
</protein>
<name>A0AAV7H791_DENCH</name>
<reference evidence="1 2" key="1">
    <citation type="journal article" date="2021" name="Hortic Res">
        <title>Chromosome-scale assembly of the Dendrobium chrysotoxum genome enhances the understanding of orchid evolution.</title>
        <authorList>
            <person name="Zhang Y."/>
            <person name="Zhang G.Q."/>
            <person name="Zhang D."/>
            <person name="Liu X.D."/>
            <person name="Xu X.Y."/>
            <person name="Sun W.H."/>
            <person name="Yu X."/>
            <person name="Zhu X."/>
            <person name="Wang Z.W."/>
            <person name="Zhao X."/>
            <person name="Zhong W.Y."/>
            <person name="Chen H."/>
            <person name="Yin W.L."/>
            <person name="Huang T."/>
            <person name="Niu S.C."/>
            <person name="Liu Z.J."/>
        </authorList>
    </citation>
    <scope>NUCLEOTIDE SEQUENCE [LARGE SCALE GENOMIC DNA]</scope>
    <source>
        <strain evidence="1">Lindl</strain>
    </source>
</reference>
<sequence length="68" mass="8051">MLERQHRRRHLHAARRCQSRLPTIGHDIRSLCGAKFSVVSARRCIEWYGKHQEIRFCGRIFLAFVSMA</sequence>
<gene>
    <name evidence="1" type="ORF">IEQ34_007237</name>
</gene>
<comment type="caution">
    <text evidence="1">The sequence shown here is derived from an EMBL/GenBank/DDBJ whole genome shotgun (WGS) entry which is preliminary data.</text>
</comment>
<evidence type="ECO:0000313" key="2">
    <source>
        <dbReference type="Proteomes" id="UP000775213"/>
    </source>
</evidence>
<dbReference type="EMBL" id="JAGFBR010000007">
    <property type="protein sequence ID" value="KAH0464451.1"/>
    <property type="molecule type" value="Genomic_DNA"/>
</dbReference>
<proteinExistence type="predicted"/>
<dbReference type="AlphaFoldDB" id="A0AAV7H791"/>
<organism evidence="1 2">
    <name type="scientific">Dendrobium chrysotoxum</name>
    <name type="common">Orchid</name>
    <dbReference type="NCBI Taxonomy" id="161865"/>
    <lineage>
        <taxon>Eukaryota</taxon>
        <taxon>Viridiplantae</taxon>
        <taxon>Streptophyta</taxon>
        <taxon>Embryophyta</taxon>
        <taxon>Tracheophyta</taxon>
        <taxon>Spermatophyta</taxon>
        <taxon>Magnoliopsida</taxon>
        <taxon>Liliopsida</taxon>
        <taxon>Asparagales</taxon>
        <taxon>Orchidaceae</taxon>
        <taxon>Epidendroideae</taxon>
        <taxon>Malaxideae</taxon>
        <taxon>Dendrobiinae</taxon>
        <taxon>Dendrobium</taxon>
    </lineage>
</organism>
<evidence type="ECO:0000313" key="1">
    <source>
        <dbReference type="EMBL" id="KAH0464451.1"/>
    </source>
</evidence>
<accession>A0AAV7H791</accession>
<dbReference type="Proteomes" id="UP000775213">
    <property type="component" value="Unassembled WGS sequence"/>
</dbReference>